<sequence>MKLIPRAVGGNTTTSPTRSGSSCDHNTTSAGANRCGAVKSRS</sequence>
<proteinExistence type="predicted"/>
<feature type="compositionally biased region" description="Polar residues" evidence="1">
    <location>
        <begin position="10"/>
        <end position="31"/>
    </location>
</feature>
<accession>A0A9X3F6Z2</accession>
<dbReference type="AlphaFoldDB" id="A0A9X3F6Z2"/>
<evidence type="ECO:0000313" key="2">
    <source>
        <dbReference type="EMBL" id="MCY1012828.1"/>
    </source>
</evidence>
<dbReference type="RefSeq" id="WP_267776370.1">
    <property type="nucleotide sequence ID" value="NZ_JAPNKE010000002.1"/>
</dbReference>
<organism evidence="2 3">
    <name type="scientific">Nannocystis pusilla</name>
    <dbReference type="NCBI Taxonomy" id="889268"/>
    <lineage>
        <taxon>Bacteria</taxon>
        <taxon>Pseudomonadati</taxon>
        <taxon>Myxococcota</taxon>
        <taxon>Polyangia</taxon>
        <taxon>Nannocystales</taxon>
        <taxon>Nannocystaceae</taxon>
        <taxon>Nannocystis</taxon>
    </lineage>
</organism>
<feature type="region of interest" description="Disordered" evidence="1">
    <location>
        <begin position="1"/>
        <end position="42"/>
    </location>
</feature>
<dbReference type="Proteomes" id="UP001150924">
    <property type="component" value="Unassembled WGS sequence"/>
</dbReference>
<reference evidence="2" key="1">
    <citation type="submission" date="2022-11" db="EMBL/GenBank/DDBJ databases">
        <title>Minimal conservation of predation-associated metabolite biosynthetic gene clusters underscores biosynthetic potential of Myxococcota including descriptions for ten novel species: Archangium lansinium sp. nov., Myxococcus landrumus sp. nov., Nannocystis bai.</title>
        <authorList>
            <person name="Ahearne A."/>
            <person name="Stevens C."/>
            <person name="Phillips K."/>
        </authorList>
    </citation>
    <scope>NUCLEOTIDE SEQUENCE</scope>
    <source>
        <strain evidence="2">Na p29</strain>
    </source>
</reference>
<comment type="caution">
    <text evidence="2">The sequence shown here is derived from an EMBL/GenBank/DDBJ whole genome shotgun (WGS) entry which is preliminary data.</text>
</comment>
<evidence type="ECO:0000313" key="3">
    <source>
        <dbReference type="Proteomes" id="UP001150924"/>
    </source>
</evidence>
<dbReference type="EMBL" id="JAPNKE010000002">
    <property type="protein sequence ID" value="MCY1012828.1"/>
    <property type="molecule type" value="Genomic_DNA"/>
</dbReference>
<keyword evidence="3" id="KW-1185">Reference proteome</keyword>
<evidence type="ECO:0000256" key="1">
    <source>
        <dbReference type="SAM" id="MobiDB-lite"/>
    </source>
</evidence>
<gene>
    <name evidence="2" type="ORF">OV079_46295</name>
</gene>
<protein>
    <submittedName>
        <fullName evidence="2">Uncharacterized protein</fullName>
    </submittedName>
</protein>
<name>A0A9X3F6Z2_9BACT</name>